<comment type="similarity">
    <text evidence="5 6">Belongs to the FtsA/MreB family.</text>
</comment>
<accession>A0A4V7IBK7</accession>
<reference evidence="8 9" key="1">
    <citation type="journal article" date="2014" name="Genome Announc.">
        <title>Complete Closed Genome Sequences of Three Bibersteinia trehalosi Nasopharyngeal Isolates from Cattle with Shipping Fever.</title>
        <authorList>
            <person name="Harhay G.P."/>
            <person name="McVey D.S."/>
            <person name="Koren S."/>
            <person name="Phillippy A.M."/>
            <person name="Bono J."/>
            <person name="Harhay D.M."/>
            <person name="Clawson M.L."/>
            <person name="Heaton M.P."/>
            <person name="Chitko-McKown C.G."/>
            <person name="Korlach J."/>
            <person name="Smith T.P."/>
        </authorList>
    </citation>
    <scope>NUCLEOTIDE SEQUENCE [LARGE SCALE GENOMIC DNA]</scope>
    <source>
        <strain evidence="8 9">USDA-ARS-USMARC-188</strain>
    </source>
</reference>
<protein>
    <recommendedName>
        <fullName evidence="5 6">Cell division protein FtsA</fullName>
    </recommendedName>
</protein>
<evidence type="ECO:0000313" key="8">
    <source>
        <dbReference type="EMBL" id="AHG82361.1"/>
    </source>
</evidence>
<dbReference type="KEGG" id="btre:F542_16460"/>
<dbReference type="HAMAP" id="MF_02033">
    <property type="entry name" value="FtsA"/>
    <property type="match status" value="1"/>
</dbReference>
<sequence length="428" mass="46205">MAENMTKAEESKIVVGLDVGTHKVVAVIGEVLPDGVINVMGVGICPSKGVDKGGVIDLDAVITSISRAIEEAEYIVDGCKVVGVTLSISGEIIAFNESGQVPLSTIVRQEDVDNAIHIARSVKLPDGLDILHIIPQEYRVDRLPATKNPLNLAGNRLTAQAHLIACHNDWLLNLKNAVERSKYKIDQIVFSGLASSYSVLTEDEKELGVCLIDIGGGTMDVLVYTDGALRFSKVIPFGGNNITDYIAEVFATSRQQAENMKIQHGSAISPPAHSLDRKITVEGLGGRAPRTFTRTQLSEVTARCYRDLLGVIAQELAQLRVELYQKGIKQELIAGIVLTGGGSQIEDIVECAKSVFNSEVRVGHPLNITGLTDYVNKPQYATVLGLLQYSHYNDVDSSPNLGGHEIGTAINVVVNKAKNLVNWIKKSF</sequence>
<evidence type="ECO:0000256" key="3">
    <source>
        <dbReference type="ARBA" id="ARBA00023136"/>
    </source>
</evidence>
<evidence type="ECO:0000259" key="7">
    <source>
        <dbReference type="SMART" id="SM00842"/>
    </source>
</evidence>
<comment type="subcellular location">
    <subcellularLocation>
        <location evidence="5">Cell membrane</location>
        <topology evidence="5">Peripheral membrane protein</topology>
        <orientation evidence="5">Cytoplasmic side</orientation>
    </subcellularLocation>
    <text evidence="5">Localizes to the Z ring in an FtsZ-dependent manner. Targeted to the membrane through a conserved C-terminal amphipathic helix.</text>
</comment>
<dbReference type="SUPFAM" id="SSF53067">
    <property type="entry name" value="Actin-like ATPase domain"/>
    <property type="match status" value="2"/>
</dbReference>
<dbReference type="GO" id="GO:0032153">
    <property type="term" value="C:cell division site"/>
    <property type="evidence" value="ECO:0007669"/>
    <property type="project" value="UniProtKB-UniRule"/>
</dbReference>
<keyword evidence="4 5" id="KW-0131">Cell cycle</keyword>
<gene>
    <name evidence="5" type="primary">ftsA</name>
    <name evidence="8" type="ORF">F542_16460</name>
</gene>
<dbReference type="EMBL" id="CP006954">
    <property type="protein sequence ID" value="AHG82361.1"/>
    <property type="molecule type" value="Genomic_DNA"/>
</dbReference>
<evidence type="ECO:0000256" key="6">
    <source>
        <dbReference type="PIRNR" id="PIRNR003101"/>
    </source>
</evidence>
<organism evidence="8 9">
    <name type="scientific">Bibersteinia trehalosi USDA-ARS-USMARC-188</name>
    <dbReference type="NCBI Taxonomy" id="1263829"/>
    <lineage>
        <taxon>Bacteria</taxon>
        <taxon>Pseudomonadati</taxon>
        <taxon>Pseudomonadota</taxon>
        <taxon>Gammaproteobacteria</taxon>
        <taxon>Pasteurellales</taxon>
        <taxon>Pasteurellaceae</taxon>
        <taxon>Bibersteinia</taxon>
    </lineage>
</organism>
<dbReference type="PANTHER" id="PTHR32432">
    <property type="entry name" value="CELL DIVISION PROTEIN FTSA-RELATED"/>
    <property type="match status" value="1"/>
</dbReference>
<comment type="function">
    <text evidence="5 6">Cell division protein that is involved in the assembly of the Z ring. May serve as a membrane anchor for the Z ring.</text>
</comment>
<keyword evidence="1 5" id="KW-1003">Cell membrane</keyword>
<dbReference type="Pfam" id="PF02491">
    <property type="entry name" value="SHS2_FTSA"/>
    <property type="match status" value="1"/>
</dbReference>
<keyword evidence="2 5" id="KW-0132">Cell division</keyword>
<feature type="domain" description="SHS2" evidence="7">
    <location>
        <begin position="14"/>
        <end position="199"/>
    </location>
</feature>
<dbReference type="Proteomes" id="UP000019091">
    <property type="component" value="Chromosome"/>
</dbReference>
<dbReference type="SMART" id="SM00842">
    <property type="entry name" value="FtsA"/>
    <property type="match status" value="1"/>
</dbReference>
<dbReference type="GO" id="GO:0009898">
    <property type="term" value="C:cytoplasmic side of plasma membrane"/>
    <property type="evidence" value="ECO:0007669"/>
    <property type="project" value="UniProtKB-UniRule"/>
</dbReference>
<evidence type="ECO:0000256" key="2">
    <source>
        <dbReference type="ARBA" id="ARBA00022618"/>
    </source>
</evidence>
<dbReference type="InterPro" id="IPR003494">
    <property type="entry name" value="SHS2_FtsA"/>
</dbReference>
<comment type="subunit">
    <text evidence="5">Self-interacts. Interacts with FtsZ.</text>
</comment>
<evidence type="ECO:0000256" key="4">
    <source>
        <dbReference type="ARBA" id="ARBA00023306"/>
    </source>
</evidence>
<dbReference type="Gene3D" id="3.30.1490.110">
    <property type="match status" value="1"/>
</dbReference>
<dbReference type="Gene3D" id="3.30.420.40">
    <property type="match status" value="1"/>
</dbReference>
<dbReference type="PANTHER" id="PTHR32432:SF4">
    <property type="entry name" value="CELL DIVISION PROTEIN FTSA"/>
    <property type="match status" value="1"/>
</dbReference>
<dbReference type="CDD" id="cd24048">
    <property type="entry name" value="ASKHA_NBD_FtsA"/>
    <property type="match status" value="1"/>
</dbReference>
<proteinExistence type="inferred from homology"/>
<dbReference type="GO" id="GO:0043093">
    <property type="term" value="P:FtsZ-dependent cytokinesis"/>
    <property type="evidence" value="ECO:0007669"/>
    <property type="project" value="UniProtKB-UniRule"/>
</dbReference>
<keyword evidence="3 5" id="KW-0472">Membrane</keyword>
<dbReference type="Pfam" id="PF14450">
    <property type="entry name" value="FtsA"/>
    <property type="match status" value="1"/>
</dbReference>
<dbReference type="NCBIfam" id="TIGR01174">
    <property type="entry name" value="ftsA"/>
    <property type="match status" value="1"/>
</dbReference>
<dbReference type="PIRSF" id="PIRSF003101">
    <property type="entry name" value="FtsA"/>
    <property type="match status" value="1"/>
</dbReference>
<dbReference type="AlphaFoldDB" id="A0A4V7IBK7"/>
<evidence type="ECO:0000256" key="1">
    <source>
        <dbReference type="ARBA" id="ARBA00022475"/>
    </source>
</evidence>
<dbReference type="NCBIfam" id="NF007009">
    <property type="entry name" value="PRK09472.1"/>
    <property type="match status" value="1"/>
</dbReference>
<dbReference type="InterPro" id="IPR050696">
    <property type="entry name" value="FtsA/MreB"/>
</dbReference>
<name>A0A4V7IBK7_BIBTR</name>
<evidence type="ECO:0000313" key="9">
    <source>
        <dbReference type="Proteomes" id="UP000019091"/>
    </source>
</evidence>
<evidence type="ECO:0000256" key="5">
    <source>
        <dbReference type="HAMAP-Rule" id="MF_02033"/>
    </source>
</evidence>
<dbReference type="InterPro" id="IPR020823">
    <property type="entry name" value="Cell_div_FtsA"/>
</dbReference>
<dbReference type="InterPro" id="IPR043129">
    <property type="entry name" value="ATPase_NBD"/>
</dbReference>